<keyword evidence="13" id="KW-1185">Reference proteome</keyword>
<keyword evidence="5" id="KW-0812">Transmembrane</keyword>
<evidence type="ECO:0000259" key="11">
    <source>
        <dbReference type="Pfam" id="PF00912"/>
    </source>
</evidence>
<dbReference type="PANTHER" id="PTHR30400:SF0">
    <property type="entry name" value="BIOSYNTHETIC PEPTIDOGLYCAN TRANSGLYCOSYLASE"/>
    <property type="match status" value="1"/>
</dbReference>
<evidence type="ECO:0000256" key="3">
    <source>
        <dbReference type="ARBA" id="ARBA00022676"/>
    </source>
</evidence>
<name>A0ABP7TYA4_9FLAO</name>
<comment type="caution">
    <text evidence="12">The sequence shown here is derived from an EMBL/GenBank/DDBJ whole genome shotgun (WGS) entry which is preliminary data.</text>
</comment>
<keyword evidence="8" id="KW-1133">Transmembrane helix</keyword>
<reference evidence="13" key="1">
    <citation type="journal article" date="2019" name="Int. J. Syst. Evol. Microbiol.">
        <title>The Global Catalogue of Microorganisms (GCM) 10K type strain sequencing project: providing services to taxonomists for standard genome sequencing and annotation.</title>
        <authorList>
            <consortium name="The Broad Institute Genomics Platform"/>
            <consortium name="The Broad Institute Genome Sequencing Center for Infectious Disease"/>
            <person name="Wu L."/>
            <person name="Ma J."/>
        </authorList>
    </citation>
    <scope>NUCLEOTIDE SEQUENCE [LARGE SCALE GENOMIC DNA]</scope>
    <source>
        <strain evidence="13">JCM 17064</strain>
    </source>
</reference>
<keyword evidence="3" id="KW-0328">Glycosyltransferase</keyword>
<organism evidence="12 13">
    <name type="scientific">Flavobacterium cheonhonense</name>
    <dbReference type="NCBI Taxonomy" id="706185"/>
    <lineage>
        <taxon>Bacteria</taxon>
        <taxon>Pseudomonadati</taxon>
        <taxon>Bacteroidota</taxon>
        <taxon>Flavobacteriia</taxon>
        <taxon>Flavobacteriales</taxon>
        <taxon>Flavobacteriaceae</taxon>
        <taxon>Flavobacterium</taxon>
    </lineage>
</organism>
<accession>A0ABP7TYA4</accession>
<dbReference type="EMBL" id="BAABCR010000015">
    <property type="protein sequence ID" value="GAA4032978.1"/>
    <property type="molecule type" value="Genomic_DNA"/>
</dbReference>
<evidence type="ECO:0000256" key="4">
    <source>
        <dbReference type="ARBA" id="ARBA00022679"/>
    </source>
</evidence>
<sequence>MRTTRQKVFLGLKISGVLLLLGLVLLFVFRGSLLSKVIDRIDAKMQRDYQCRFQVAKAEFQGLSDLEFQHITLVPNQADTLVRIDNLKTSVNFWKLLTGDIQLGKLDINRGYIQLVKTKNGSNFKAFLRSKKEPKETAEVNYAKLLNRLTSNLLDLVPTDMQVKGFAVKLDDMGHKVVFDFNQLALSDKKLNTLIKVTSEGFSQQWAVTGFADPRDRKADLEFFNPKSDTIRLPYLDQKFQLKTGFQSIHFNLENLAMDSGELHINGYSSIRGLVVNHPKIASKDVVIQNARFDYRWVVGSRFLALDSTSTLQLNDIKCKPYVAYTNEEDKIYALKLAIPKMKAQDFINSLPTGLFRHFEGMEAQGHFSYALHFEYNNHKPKDLIFESKLQPEGLKITKYGEADLNKINGEFTYRAIDKGIPQRPIVVGPSNPNFTPLTEISPYLQKCVLTSEDPSFFNHRGFIGEAFKQSIAKNIKTKKFARGASTISMQLVKNVFLTREKTLSRKLEEILLVYILENNRISTKERMLEVYFNVIEWGPNVYGIGEAAQFYFQKRPAELNLNECLFLATIVPKPKGFMYRFDGEQQLKSFARQQSDFLTRLMLRRKLLTETDTIGNFPLTISGAAQQYLKQKIVPAVVNDSLNTEEFDF</sequence>
<proteinExistence type="predicted"/>
<dbReference type="Pfam" id="PF00912">
    <property type="entry name" value="Transgly"/>
    <property type="match status" value="1"/>
</dbReference>
<protein>
    <submittedName>
        <fullName evidence="12">Biosynthetic peptidoglycan transglycosylase</fullName>
    </submittedName>
</protein>
<evidence type="ECO:0000256" key="5">
    <source>
        <dbReference type="ARBA" id="ARBA00022692"/>
    </source>
</evidence>
<keyword evidence="1" id="KW-1003">Cell membrane</keyword>
<evidence type="ECO:0000313" key="13">
    <source>
        <dbReference type="Proteomes" id="UP001500968"/>
    </source>
</evidence>
<keyword evidence="6" id="KW-0133">Cell shape</keyword>
<evidence type="ECO:0000256" key="8">
    <source>
        <dbReference type="ARBA" id="ARBA00022989"/>
    </source>
</evidence>
<keyword evidence="2" id="KW-0997">Cell inner membrane</keyword>
<dbReference type="PANTHER" id="PTHR30400">
    <property type="entry name" value="MONOFUNCTIONAL BIOSYNTHETIC PEPTIDOGLYCAN TRANSGLYCOSYLASE"/>
    <property type="match status" value="1"/>
</dbReference>
<evidence type="ECO:0000256" key="10">
    <source>
        <dbReference type="ARBA" id="ARBA00023316"/>
    </source>
</evidence>
<dbReference type="InterPro" id="IPR001264">
    <property type="entry name" value="Glyco_trans_51"/>
</dbReference>
<evidence type="ECO:0000256" key="9">
    <source>
        <dbReference type="ARBA" id="ARBA00023136"/>
    </source>
</evidence>
<gene>
    <name evidence="12" type="ORF">GCM10022386_16630</name>
</gene>
<keyword evidence="4" id="KW-0808">Transferase</keyword>
<evidence type="ECO:0000313" key="12">
    <source>
        <dbReference type="EMBL" id="GAA4032978.1"/>
    </source>
</evidence>
<evidence type="ECO:0000256" key="7">
    <source>
        <dbReference type="ARBA" id="ARBA00022984"/>
    </source>
</evidence>
<dbReference type="RefSeq" id="WP_324689312.1">
    <property type="nucleotide sequence ID" value="NZ_BAABCR010000015.1"/>
</dbReference>
<dbReference type="InterPro" id="IPR036950">
    <property type="entry name" value="PBP_transglycosylase"/>
</dbReference>
<evidence type="ECO:0000256" key="6">
    <source>
        <dbReference type="ARBA" id="ARBA00022960"/>
    </source>
</evidence>
<evidence type="ECO:0000256" key="2">
    <source>
        <dbReference type="ARBA" id="ARBA00022519"/>
    </source>
</evidence>
<dbReference type="Gene3D" id="1.10.3810.10">
    <property type="entry name" value="Biosynthetic peptidoglycan transglycosylase-like"/>
    <property type="match status" value="1"/>
</dbReference>
<keyword evidence="9" id="KW-0472">Membrane</keyword>
<dbReference type="Proteomes" id="UP001500968">
    <property type="component" value="Unassembled WGS sequence"/>
</dbReference>
<feature type="domain" description="Glycosyl transferase family 51" evidence="11">
    <location>
        <begin position="432"/>
        <end position="580"/>
    </location>
</feature>
<dbReference type="InterPro" id="IPR023346">
    <property type="entry name" value="Lysozyme-like_dom_sf"/>
</dbReference>
<evidence type="ECO:0000256" key="1">
    <source>
        <dbReference type="ARBA" id="ARBA00022475"/>
    </source>
</evidence>
<keyword evidence="7" id="KW-0573">Peptidoglycan synthesis</keyword>
<keyword evidence="10" id="KW-0961">Cell wall biogenesis/degradation</keyword>
<dbReference type="SUPFAM" id="SSF53955">
    <property type="entry name" value="Lysozyme-like"/>
    <property type="match status" value="1"/>
</dbReference>
<dbReference type="InterPro" id="IPR011812">
    <property type="entry name" value="Pep_trsgly"/>
</dbReference>